<keyword evidence="4" id="KW-0633">Potassium transport</keyword>
<feature type="transmembrane region" description="Helical" evidence="8">
    <location>
        <begin position="513"/>
        <end position="534"/>
    </location>
</feature>
<dbReference type="Gene3D" id="1.20.1530.20">
    <property type="match status" value="1"/>
</dbReference>
<dbReference type="SUPFAM" id="SSF116726">
    <property type="entry name" value="TrkA C-terminal domain-like"/>
    <property type="match status" value="1"/>
</dbReference>
<feature type="transmembrane region" description="Helical" evidence="8">
    <location>
        <begin position="31"/>
        <end position="49"/>
    </location>
</feature>
<dbReference type="InterPro" id="IPR036721">
    <property type="entry name" value="RCK_C_sf"/>
</dbReference>
<dbReference type="GO" id="GO:0008324">
    <property type="term" value="F:monoatomic cation transmembrane transporter activity"/>
    <property type="evidence" value="ECO:0007669"/>
    <property type="project" value="InterPro"/>
</dbReference>
<evidence type="ECO:0000256" key="6">
    <source>
        <dbReference type="ARBA" id="ARBA00022989"/>
    </source>
</evidence>
<feature type="transmembrane region" description="Helical" evidence="8">
    <location>
        <begin position="458"/>
        <end position="480"/>
    </location>
</feature>
<dbReference type="AlphaFoldDB" id="A0A7X6DQE1"/>
<protein>
    <submittedName>
        <fullName evidence="10">Cation/H(+) antiporter</fullName>
    </submittedName>
</protein>
<name>A0A7X6DQE1_9BACT</name>
<feature type="domain" description="RCK C-terminal" evidence="9">
    <location>
        <begin position="587"/>
        <end position="672"/>
    </location>
</feature>
<evidence type="ECO:0000256" key="8">
    <source>
        <dbReference type="SAM" id="Phobius"/>
    </source>
</evidence>
<feature type="transmembrane region" description="Helical" evidence="8">
    <location>
        <begin position="425"/>
        <end position="446"/>
    </location>
</feature>
<dbReference type="GO" id="GO:1902600">
    <property type="term" value="P:proton transmembrane transport"/>
    <property type="evidence" value="ECO:0007669"/>
    <property type="project" value="InterPro"/>
</dbReference>
<reference evidence="10 11" key="1">
    <citation type="journal article" date="2020" name="Nature">
        <title>Bacterial chemolithoautotrophy via manganese oxidation.</title>
        <authorList>
            <person name="Yu H."/>
            <person name="Leadbetter J.R."/>
        </authorList>
    </citation>
    <scope>NUCLEOTIDE SEQUENCE [LARGE SCALE GENOMIC DNA]</scope>
    <source>
        <strain evidence="10 11">Mn-1</strain>
    </source>
</reference>
<feature type="transmembrane region" description="Helical" evidence="8">
    <location>
        <begin position="6"/>
        <end position="24"/>
    </location>
</feature>
<keyword evidence="3" id="KW-0813">Transport</keyword>
<keyword evidence="5 8" id="KW-0812">Transmembrane</keyword>
<gene>
    <name evidence="10" type="ORF">MNODULE_12050</name>
</gene>
<dbReference type="RefSeq" id="WP_168060132.1">
    <property type="nucleotide sequence ID" value="NZ_VTOW01000002.1"/>
</dbReference>
<dbReference type="PANTHER" id="PTHR42751">
    <property type="entry name" value="SODIUM/HYDROGEN EXCHANGER FAMILY/TRKA DOMAIN PROTEIN"/>
    <property type="match status" value="1"/>
</dbReference>
<dbReference type="Gene3D" id="3.30.70.1450">
    <property type="entry name" value="Regulator of K+ conductance, C-terminal domain"/>
    <property type="match status" value="1"/>
</dbReference>
<keyword evidence="4" id="KW-0406">Ion transport</keyword>
<feature type="transmembrane region" description="Helical" evidence="8">
    <location>
        <begin position="221"/>
        <end position="237"/>
    </location>
</feature>
<evidence type="ECO:0000256" key="1">
    <source>
        <dbReference type="ARBA" id="ARBA00004141"/>
    </source>
</evidence>
<comment type="caution">
    <text evidence="10">The sequence shown here is derived from an EMBL/GenBank/DDBJ whole genome shotgun (WGS) entry which is preliminary data.</text>
</comment>
<accession>A0A7X6DQE1</accession>
<dbReference type="PANTHER" id="PTHR42751:SF3">
    <property type="entry name" value="SODIUM_GLUTAMATE SYMPORTER"/>
    <property type="match status" value="1"/>
</dbReference>
<evidence type="ECO:0000256" key="2">
    <source>
        <dbReference type="ARBA" id="ARBA00005551"/>
    </source>
</evidence>
<dbReference type="GO" id="GO:0016020">
    <property type="term" value="C:membrane"/>
    <property type="evidence" value="ECO:0007669"/>
    <property type="project" value="UniProtKB-SubCell"/>
</dbReference>
<evidence type="ECO:0000259" key="9">
    <source>
        <dbReference type="PROSITE" id="PS51202"/>
    </source>
</evidence>
<evidence type="ECO:0000256" key="7">
    <source>
        <dbReference type="ARBA" id="ARBA00023136"/>
    </source>
</evidence>
<feature type="transmembrane region" description="Helical" evidence="8">
    <location>
        <begin position="149"/>
        <end position="170"/>
    </location>
</feature>
<keyword evidence="4" id="KW-0630">Potassium</keyword>
<evidence type="ECO:0000256" key="3">
    <source>
        <dbReference type="ARBA" id="ARBA00022448"/>
    </source>
</evidence>
<evidence type="ECO:0000313" key="10">
    <source>
        <dbReference type="EMBL" id="NKE71472.1"/>
    </source>
</evidence>
<comment type="similarity">
    <text evidence="2">Belongs to the monovalent cation:proton antiporter 2 (CPA2) transporter (TC 2.A.37) family.</text>
</comment>
<dbReference type="PROSITE" id="PS51202">
    <property type="entry name" value="RCK_C"/>
    <property type="match status" value="1"/>
</dbReference>
<sequence>MRDIILLQDLAVVMIVSGLVTVFFHRFRLPVVLGYILAGFIISPHTPPYPLISDEASIETLAQLGVIFLMFALGLDFNLRKLKQVGSAALSAAILEILVMVWLGYEVGQLFGWGKMDSLFLGAILSISSTTIILKALEELGKTKEKFAQMIFGILIVEDILAIMIIALLSTVAVTGSLQLTEVLLTAGQLAIFLVVALVFGLLAVPRLLRYVARYRSNEMLLVTVLGLCFGFSLLAVKFGYSIALGAFMIGAIIAEAREIGKIEHLVAPVRDMFSAVFFVAIGMQINPALLAEYMTPIIVITLVVVAGKIVTCTVGTLIAGHDLRTSMRVGMGLAQIGEFSFIIASLGITLNVTSQFLYPIAVTVSAATTLLTPFFIRSADGFVNWFDRTAPRTLVGSLSLYADWIKRLGNTAERSQAKRLARRLAWQIGLNMALITGAFLVAAYLAKRIEAPWLPEWIGGAKALVWLITLLITLVPLLATFRKFQSLGFLLAEISVRRSGAGVRAPAIRTTIANTILFGGTVFLALWILLISATFLPPWPVLFVSLILIAAVSSLLWRKLSRIHNLAQVALDEVWSPLPPHPSEGLSLPLLANLKEVELDTLSILERSSASGKLISELQLRSRTGASIIVIERNGDRIINPDPSEELRAGDKLLLLGDHHQLEEARRILFGIKSVS</sequence>
<feature type="transmembrane region" description="Helical" evidence="8">
    <location>
        <begin position="86"/>
        <end position="105"/>
    </location>
</feature>
<proteinExistence type="inferred from homology"/>
<dbReference type="Pfam" id="PF02080">
    <property type="entry name" value="TrkA_C"/>
    <property type="match status" value="1"/>
</dbReference>
<keyword evidence="7 8" id="KW-0472">Membrane</keyword>
<comment type="subcellular location">
    <subcellularLocation>
        <location evidence="1">Membrane</location>
        <topology evidence="1">Multi-pass membrane protein</topology>
    </subcellularLocation>
</comment>
<evidence type="ECO:0000256" key="5">
    <source>
        <dbReference type="ARBA" id="ARBA00022692"/>
    </source>
</evidence>
<feature type="transmembrane region" description="Helical" evidence="8">
    <location>
        <begin position="273"/>
        <end position="292"/>
    </location>
</feature>
<dbReference type="GO" id="GO:0015297">
    <property type="term" value="F:antiporter activity"/>
    <property type="evidence" value="ECO:0007669"/>
    <property type="project" value="InterPro"/>
</dbReference>
<dbReference type="EMBL" id="VTOW01000002">
    <property type="protein sequence ID" value="NKE71472.1"/>
    <property type="molecule type" value="Genomic_DNA"/>
</dbReference>
<dbReference type="Pfam" id="PF00999">
    <property type="entry name" value="Na_H_Exchanger"/>
    <property type="match status" value="1"/>
</dbReference>
<feature type="transmembrane region" description="Helical" evidence="8">
    <location>
        <begin position="117"/>
        <end position="137"/>
    </location>
</feature>
<keyword evidence="11" id="KW-1185">Reference proteome</keyword>
<dbReference type="InterPro" id="IPR038770">
    <property type="entry name" value="Na+/solute_symporter_sf"/>
</dbReference>
<keyword evidence="6 8" id="KW-1133">Transmembrane helix</keyword>
<evidence type="ECO:0000313" key="11">
    <source>
        <dbReference type="Proteomes" id="UP000534783"/>
    </source>
</evidence>
<feature type="transmembrane region" description="Helical" evidence="8">
    <location>
        <begin position="61"/>
        <end position="79"/>
    </location>
</feature>
<dbReference type="GO" id="GO:0006813">
    <property type="term" value="P:potassium ion transport"/>
    <property type="evidence" value="ECO:0007669"/>
    <property type="project" value="UniProtKB-KW"/>
</dbReference>
<dbReference type="Proteomes" id="UP000534783">
    <property type="component" value="Unassembled WGS sequence"/>
</dbReference>
<dbReference type="InterPro" id="IPR006037">
    <property type="entry name" value="RCK_C"/>
</dbReference>
<dbReference type="InterPro" id="IPR006153">
    <property type="entry name" value="Cation/H_exchanger_TM"/>
</dbReference>
<feature type="transmembrane region" description="Helical" evidence="8">
    <location>
        <begin position="298"/>
        <end position="320"/>
    </location>
</feature>
<organism evidence="10 11">
    <name type="scientific">Candidatus Manganitrophus noduliformans</name>
    <dbReference type="NCBI Taxonomy" id="2606439"/>
    <lineage>
        <taxon>Bacteria</taxon>
        <taxon>Pseudomonadati</taxon>
        <taxon>Nitrospirota</taxon>
        <taxon>Nitrospiria</taxon>
        <taxon>Candidatus Troglogloeales</taxon>
        <taxon>Candidatus Manganitrophaceae</taxon>
        <taxon>Candidatus Manganitrophus</taxon>
    </lineage>
</organism>
<evidence type="ECO:0000256" key="4">
    <source>
        <dbReference type="ARBA" id="ARBA00022538"/>
    </source>
</evidence>
<feature type="transmembrane region" description="Helical" evidence="8">
    <location>
        <begin position="540"/>
        <end position="558"/>
    </location>
</feature>
<feature type="transmembrane region" description="Helical" evidence="8">
    <location>
        <begin position="332"/>
        <end position="351"/>
    </location>
</feature>
<feature type="transmembrane region" description="Helical" evidence="8">
    <location>
        <begin position="190"/>
        <end position="209"/>
    </location>
</feature>